<dbReference type="GO" id="GO:0005634">
    <property type="term" value="C:nucleus"/>
    <property type="evidence" value="ECO:0007669"/>
    <property type="project" value="UniProtKB-SubCell"/>
</dbReference>
<name>A0AAV1YMW0_LUPLU</name>
<dbReference type="FunFam" id="2.20.25.80:FF:000003">
    <property type="entry name" value="WRKY transcription factor 57"/>
    <property type="match status" value="1"/>
</dbReference>
<dbReference type="EMBL" id="CAXHTB010000026">
    <property type="protein sequence ID" value="CAL0334959.1"/>
    <property type="molecule type" value="Genomic_DNA"/>
</dbReference>
<protein>
    <recommendedName>
        <fullName evidence="11">WRKY domain-containing protein</fullName>
    </recommendedName>
</protein>
<keyword evidence="2" id="KW-0479">Metal-binding</keyword>
<feature type="region of interest" description="Disordered" evidence="10">
    <location>
        <begin position="287"/>
        <end position="328"/>
    </location>
</feature>
<comment type="caution">
    <text evidence="12">The sequence shown here is derived from an EMBL/GenBank/DDBJ whole genome shotgun (WGS) entry which is preliminary data.</text>
</comment>
<evidence type="ECO:0000256" key="1">
    <source>
        <dbReference type="ARBA" id="ARBA00004123"/>
    </source>
</evidence>
<dbReference type="PANTHER" id="PTHR31221">
    <property type="entry name" value="WRKY TRANSCRIPTION FACTOR PROTEIN 1-RELATED"/>
    <property type="match status" value="1"/>
</dbReference>
<organism evidence="12 13">
    <name type="scientific">Lupinus luteus</name>
    <name type="common">European yellow lupine</name>
    <dbReference type="NCBI Taxonomy" id="3873"/>
    <lineage>
        <taxon>Eukaryota</taxon>
        <taxon>Viridiplantae</taxon>
        <taxon>Streptophyta</taxon>
        <taxon>Embryophyta</taxon>
        <taxon>Tracheophyta</taxon>
        <taxon>Spermatophyta</taxon>
        <taxon>Magnoliopsida</taxon>
        <taxon>eudicotyledons</taxon>
        <taxon>Gunneridae</taxon>
        <taxon>Pentapetalae</taxon>
        <taxon>rosids</taxon>
        <taxon>fabids</taxon>
        <taxon>Fabales</taxon>
        <taxon>Fabaceae</taxon>
        <taxon>Papilionoideae</taxon>
        <taxon>50 kb inversion clade</taxon>
        <taxon>genistoids sensu lato</taxon>
        <taxon>core genistoids</taxon>
        <taxon>Genisteae</taxon>
        <taxon>Lupinus</taxon>
    </lineage>
</organism>
<dbReference type="GO" id="GO:0043565">
    <property type="term" value="F:sequence-specific DNA binding"/>
    <property type="evidence" value="ECO:0007669"/>
    <property type="project" value="InterPro"/>
</dbReference>
<dbReference type="Pfam" id="PF03106">
    <property type="entry name" value="WRKY"/>
    <property type="match status" value="2"/>
</dbReference>
<evidence type="ECO:0000313" key="13">
    <source>
        <dbReference type="Proteomes" id="UP001497480"/>
    </source>
</evidence>
<dbReference type="SUPFAM" id="SSF118290">
    <property type="entry name" value="WRKY DNA-binding domain"/>
    <property type="match status" value="2"/>
</dbReference>
<evidence type="ECO:0000256" key="10">
    <source>
        <dbReference type="SAM" id="MobiDB-lite"/>
    </source>
</evidence>
<evidence type="ECO:0000256" key="7">
    <source>
        <dbReference type="ARBA" id="ARBA00023163"/>
    </source>
</evidence>
<dbReference type="InterPro" id="IPR044810">
    <property type="entry name" value="WRKY_plant"/>
</dbReference>
<dbReference type="FunFam" id="2.20.25.80:FF:000006">
    <property type="entry name" value="WRKY transcription factor"/>
    <property type="match status" value="1"/>
</dbReference>
<evidence type="ECO:0000313" key="12">
    <source>
        <dbReference type="EMBL" id="CAL0334959.1"/>
    </source>
</evidence>
<accession>A0AAV1YMW0</accession>
<proteinExistence type="inferred from homology"/>
<dbReference type="Proteomes" id="UP001497480">
    <property type="component" value="Unassembled WGS sequence"/>
</dbReference>
<dbReference type="GO" id="GO:0046872">
    <property type="term" value="F:metal ion binding"/>
    <property type="evidence" value="ECO:0007669"/>
    <property type="project" value="UniProtKB-KW"/>
</dbReference>
<comment type="similarity">
    <text evidence="9">Belongs to the WRKY group I family.</text>
</comment>
<evidence type="ECO:0000256" key="9">
    <source>
        <dbReference type="ARBA" id="ARBA00061157"/>
    </source>
</evidence>
<feature type="domain" description="WRKY" evidence="11">
    <location>
        <begin position="342"/>
        <end position="407"/>
    </location>
</feature>
<feature type="region of interest" description="Disordered" evidence="10">
    <location>
        <begin position="486"/>
        <end position="506"/>
    </location>
</feature>
<keyword evidence="7" id="KW-0804">Transcription</keyword>
<dbReference type="InterPro" id="IPR036576">
    <property type="entry name" value="WRKY_dom_sf"/>
</dbReference>
<comment type="subcellular location">
    <subcellularLocation>
        <location evidence="1">Nucleus</location>
    </subcellularLocation>
</comment>
<sequence>MTNSFSDLFASTSERPSGFSGEAGMSVPKFMSIPPPFLPPSPSFISPSSYFVELLDSPVLLNSSNILSSTTGALAAQGFNWNNIKEDEYCSSFSFPTQPKPPLQSNVTNQTKKLMLIIDMFNFPGQQQARSFQESTTLESLVKTEYSSSMQSFTAKNANIQSNNNNNNNFQPQILSKRSDDGYNWRKYGQKQVKGSENPRSYYKCTYPNCPTKKKVERGLDGQITEIVYKGNHNHPKPQPQATKRNSSSLAIPPSNHVITEILDQSYATYGSGQMDLLAITENSSISMEDGDYEQSSQKSRSGADEDEPDPKRWRIEGENESISAHGSRTVREPRVVFHTTSDIDILDDGYRWRKYGQKVVKGNTNPRSYYKCTYPGCSVRKHIERAPQDVSAVITTYEGKHNHDVPAPRGSDNHSIDKNSSIVPAVSPYTVTEYPNNSNNNCIQNFRPQEGQSHFNQGMLKSPENFGLFGFRNPMESYIDQQSDNVFSSRAEEPRDDSFFDSLLR</sequence>
<dbReference type="SMART" id="SM00774">
    <property type="entry name" value="WRKY"/>
    <property type="match status" value="2"/>
</dbReference>
<dbReference type="PROSITE" id="PS50811">
    <property type="entry name" value="WRKY"/>
    <property type="match status" value="2"/>
</dbReference>
<keyword evidence="3" id="KW-0677">Repeat</keyword>
<evidence type="ECO:0000256" key="6">
    <source>
        <dbReference type="ARBA" id="ARBA00023125"/>
    </source>
</evidence>
<evidence type="ECO:0000256" key="5">
    <source>
        <dbReference type="ARBA" id="ARBA00023015"/>
    </source>
</evidence>
<dbReference type="GO" id="GO:0003700">
    <property type="term" value="F:DNA-binding transcription factor activity"/>
    <property type="evidence" value="ECO:0007669"/>
    <property type="project" value="InterPro"/>
</dbReference>
<feature type="compositionally biased region" description="Polar residues" evidence="10">
    <location>
        <begin position="240"/>
        <end position="250"/>
    </location>
</feature>
<keyword evidence="6" id="KW-0238">DNA-binding</keyword>
<feature type="domain" description="WRKY" evidence="11">
    <location>
        <begin position="180"/>
        <end position="238"/>
    </location>
</feature>
<keyword evidence="5" id="KW-0805">Transcription regulation</keyword>
<evidence type="ECO:0000256" key="3">
    <source>
        <dbReference type="ARBA" id="ARBA00022737"/>
    </source>
</evidence>
<keyword evidence="4" id="KW-0862">Zinc</keyword>
<keyword evidence="8" id="KW-0539">Nucleus</keyword>
<evidence type="ECO:0000259" key="11">
    <source>
        <dbReference type="PROSITE" id="PS50811"/>
    </source>
</evidence>
<feature type="region of interest" description="Disordered" evidence="10">
    <location>
        <begin position="230"/>
        <end position="252"/>
    </location>
</feature>
<keyword evidence="13" id="KW-1185">Reference proteome</keyword>
<dbReference type="Gene3D" id="2.20.25.80">
    <property type="entry name" value="WRKY domain"/>
    <property type="match status" value="2"/>
</dbReference>
<dbReference type="AlphaFoldDB" id="A0AAV1YMW0"/>
<feature type="compositionally biased region" description="Basic and acidic residues" evidence="10">
    <location>
        <begin position="491"/>
        <end position="506"/>
    </location>
</feature>
<dbReference type="PANTHER" id="PTHR31221:SF1">
    <property type="entry name" value="WRKY TRANSCRIPTION FACTOR 33-RELATED"/>
    <property type="match status" value="1"/>
</dbReference>
<reference evidence="12 13" key="1">
    <citation type="submission" date="2024-03" db="EMBL/GenBank/DDBJ databases">
        <authorList>
            <person name="Martinez-Hernandez J."/>
        </authorList>
    </citation>
    <scope>NUCLEOTIDE SEQUENCE [LARGE SCALE GENOMIC DNA]</scope>
</reference>
<evidence type="ECO:0000256" key="4">
    <source>
        <dbReference type="ARBA" id="ARBA00022833"/>
    </source>
</evidence>
<evidence type="ECO:0000256" key="2">
    <source>
        <dbReference type="ARBA" id="ARBA00022723"/>
    </source>
</evidence>
<dbReference type="InterPro" id="IPR003657">
    <property type="entry name" value="WRKY_dom"/>
</dbReference>
<evidence type="ECO:0000256" key="8">
    <source>
        <dbReference type="ARBA" id="ARBA00023242"/>
    </source>
</evidence>
<gene>
    <name evidence="12" type="ORF">LLUT_LOCUS36019</name>
</gene>